<comment type="caution">
    <text evidence="2">The sequence shown here is derived from an EMBL/GenBank/DDBJ whole genome shotgun (WGS) entry which is preliminary data.</text>
</comment>
<evidence type="ECO:0000313" key="2">
    <source>
        <dbReference type="EMBL" id="MFC5922838.1"/>
    </source>
</evidence>
<sequence>MTAVADMAVAPLIPPLTPPEQGEGNGRRPGALRRPPLPLPDLPAAREGASVYGLAAIDVSGRIADRMIVRALGWGCGTRLQIRESAGLIVVRLDPQGVFTLTGQGHLHLPAAVRKWCGLKPGDRLLLAADPIAGVLVVHPPAALDAVVAQIHAAALGGEQHE</sequence>
<dbReference type="RefSeq" id="WP_377506431.1">
    <property type="nucleotide sequence ID" value="NZ_JBHSQS010000003.1"/>
</dbReference>
<name>A0ABW1H113_9ACTN</name>
<dbReference type="EMBL" id="JBHSQS010000003">
    <property type="protein sequence ID" value="MFC5922838.1"/>
    <property type="molecule type" value="Genomic_DNA"/>
</dbReference>
<organism evidence="2 3">
    <name type="scientific">Micromonospora vulcania</name>
    <dbReference type="NCBI Taxonomy" id="1441873"/>
    <lineage>
        <taxon>Bacteria</taxon>
        <taxon>Bacillati</taxon>
        <taxon>Actinomycetota</taxon>
        <taxon>Actinomycetes</taxon>
        <taxon>Micromonosporales</taxon>
        <taxon>Micromonosporaceae</taxon>
        <taxon>Micromonospora</taxon>
    </lineage>
</organism>
<protein>
    <recommendedName>
        <fullName evidence="4">SpoVT-AbrB domain-containing protein</fullName>
    </recommendedName>
</protein>
<keyword evidence="3" id="KW-1185">Reference proteome</keyword>
<proteinExistence type="predicted"/>
<dbReference type="Proteomes" id="UP001596226">
    <property type="component" value="Unassembled WGS sequence"/>
</dbReference>
<feature type="region of interest" description="Disordered" evidence="1">
    <location>
        <begin position="12"/>
        <end position="39"/>
    </location>
</feature>
<evidence type="ECO:0000256" key="1">
    <source>
        <dbReference type="SAM" id="MobiDB-lite"/>
    </source>
</evidence>
<gene>
    <name evidence="2" type="ORF">ACFQGL_05720</name>
</gene>
<accession>A0ABW1H113</accession>
<dbReference type="InterPro" id="IPR037914">
    <property type="entry name" value="SpoVT-AbrB_sf"/>
</dbReference>
<reference evidence="3" key="1">
    <citation type="journal article" date="2019" name="Int. J. Syst. Evol. Microbiol.">
        <title>The Global Catalogue of Microorganisms (GCM) 10K type strain sequencing project: providing services to taxonomists for standard genome sequencing and annotation.</title>
        <authorList>
            <consortium name="The Broad Institute Genomics Platform"/>
            <consortium name="The Broad Institute Genome Sequencing Center for Infectious Disease"/>
            <person name="Wu L."/>
            <person name="Ma J."/>
        </authorList>
    </citation>
    <scope>NUCLEOTIDE SEQUENCE [LARGE SCALE GENOMIC DNA]</scope>
    <source>
        <strain evidence="3">CGMCC 4.7144</strain>
    </source>
</reference>
<dbReference type="SUPFAM" id="SSF89447">
    <property type="entry name" value="AbrB/MazE/MraZ-like"/>
    <property type="match status" value="1"/>
</dbReference>
<evidence type="ECO:0000313" key="3">
    <source>
        <dbReference type="Proteomes" id="UP001596226"/>
    </source>
</evidence>
<evidence type="ECO:0008006" key="4">
    <source>
        <dbReference type="Google" id="ProtNLM"/>
    </source>
</evidence>